<dbReference type="InterPro" id="IPR006659">
    <property type="entry name" value="Arsenate_reductase"/>
</dbReference>
<evidence type="ECO:0000256" key="5">
    <source>
        <dbReference type="ARBA" id="ARBA00039879"/>
    </source>
</evidence>
<dbReference type="PANTHER" id="PTHR30041:SF5">
    <property type="entry name" value="ARSENATE REDUCTASE-RELATED"/>
    <property type="match status" value="1"/>
</dbReference>
<keyword evidence="2" id="KW-0059">Arsenical resistance</keyword>
<dbReference type="Gene3D" id="3.40.30.10">
    <property type="entry name" value="Glutaredoxin"/>
    <property type="match status" value="1"/>
</dbReference>
<dbReference type="PATRIC" id="fig|121290.4.peg.3581"/>
<evidence type="ECO:0000256" key="1">
    <source>
        <dbReference type="ARBA" id="ARBA00007198"/>
    </source>
</evidence>
<dbReference type="EMBL" id="LMTR01000081">
    <property type="protein sequence ID" value="KWT65386.1"/>
    <property type="molecule type" value="Genomic_DNA"/>
</dbReference>
<dbReference type="PANTHER" id="PTHR30041">
    <property type="entry name" value="ARSENATE REDUCTASE"/>
    <property type="match status" value="1"/>
</dbReference>
<proteinExistence type="inferred from homology"/>
<dbReference type="Pfam" id="PF03960">
    <property type="entry name" value="ArsC"/>
    <property type="match status" value="1"/>
</dbReference>
<organism evidence="8 9">
    <name type="scientific">Hyphomicrobium sulfonivorans</name>
    <dbReference type="NCBI Taxonomy" id="121290"/>
    <lineage>
        <taxon>Bacteria</taxon>
        <taxon>Pseudomonadati</taxon>
        <taxon>Pseudomonadota</taxon>
        <taxon>Alphaproteobacteria</taxon>
        <taxon>Hyphomicrobiales</taxon>
        <taxon>Hyphomicrobiaceae</taxon>
        <taxon>Hyphomicrobium</taxon>
    </lineage>
</organism>
<keyword evidence="3 7" id="KW-0560">Oxidoreductase</keyword>
<dbReference type="RefSeq" id="WP_068463582.1">
    <property type="nucleotide sequence ID" value="NZ_LMTR01000081.1"/>
</dbReference>
<dbReference type="Proteomes" id="UP000059074">
    <property type="component" value="Unassembled WGS sequence"/>
</dbReference>
<dbReference type="GO" id="GO:0008794">
    <property type="term" value="F:arsenate reductase (glutaredoxin) activity"/>
    <property type="evidence" value="ECO:0007669"/>
    <property type="project" value="UniProtKB-UniRule"/>
</dbReference>
<gene>
    <name evidence="8" type="ORF">APY04_2848</name>
</gene>
<evidence type="ECO:0000256" key="7">
    <source>
        <dbReference type="RuleBase" id="RU362029"/>
    </source>
</evidence>
<dbReference type="PROSITE" id="PS51353">
    <property type="entry name" value="ARSC"/>
    <property type="match status" value="1"/>
</dbReference>
<sequence length="115" mass="12884">MTVTIYHNPVCSTSRKTLALIREKGIEPDVIEYLKTPPSSAKLKRLIKKMGLTARDVIRRKEALYGELGLDDPALSDDELIAAMVEHPRLIERPIVVSEKGVRLGRPPETVLEIL</sequence>
<dbReference type="SUPFAM" id="SSF52833">
    <property type="entry name" value="Thioredoxin-like"/>
    <property type="match status" value="1"/>
</dbReference>
<accession>A0A109BAW5</accession>
<evidence type="ECO:0000256" key="3">
    <source>
        <dbReference type="ARBA" id="ARBA00023002"/>
    </source>
</evidence>
<evidence type="ECO:0000313" key="9">
    <source>
        <dbReference type="Proteomes" id="UP000059074"/>
    </source>
</evidence>
<evidence type="ECO:0000313" key="8">
    <source>
        <dbReference type="EMBL" id="KWT65386.1"/>
    </source>
</evidence>
<dbReference type="STRING" id="121290.APY04_2848"/>
<evidence type="ECO:0000256" key="2">
    <source>
        <dbReference type="ARBA" id="ARBA00022849"/>
    </source>
</evidence>
<dbReference type="CDD" id="cd03034">
    <property type="entry name" value="ArsC_ArsC"/>
    <property type="match status" value="1"/>
</dbReference>
<dbReference type="EC" id="1.20.4.1" evidence="4 7"/>
<reference evidence="8 9" key="1">
    <citation type="submission" date="2015-10" db="EMBL/GenBank/DDBJ databases">
        <title>Transcriptomic analysis of a linuron degrading triple-species bacterial consortium.</title>
        <authorList>
            <person name="Albers P."/>
        </authorList>
    </citation>
    <scope>NUCLEOTIDE SEQUENCE [LARGE SCALE GENOMIC DNA]</scope>
    <source>
        <strain evidence="8 9">WDL6</strain>
    </source>
</reference>
<name>A0A109BAW5_HYPSL</name>
<comment type="catalytic activity">
    <reaction evidence="7">
        <text>[glutaredoxin]-dithiol + arsenate + glutathione + H(+) = glutathionyl-S-S-[glutaredoxin] + arsenite + H2O</text>
        <dbReference type="Rhea" id="RHEA:22016"/>
        <dbReference type="Rhea" id="RHEA-COMP:10729"/>
        <dbReference type="Rhea" id="RHEA-COMP:17668"/>
        <dbReference type="ChEBI" id="CHEBI:15377"/>
        <dbReference type="ChEBI" id="CHEBI:15378"/>
        <dbReference type="ChEBI" id="CHEBI:29242"/>
        <dbReference type="ChEBI" id="CHEBI:29950"/>
        <dbReference type="ChEBI" id="CHEBI:48597"/>
        <dbReference type="ChEBI" id="CHEBI:57925"/>
        <dbReference type="ChEBI" id="CHEBI:146199"/>
        <dbReference type="EC" id="1.20.4.1"/>
    </reaction>
</comment>
<dbReference type="AlphaFoldDB" id="A0A109BAW5"/>
<comment type="caution">
    <text evidence="8">The sequence shown here is derived from an EMBL/GenBank/DDBJ whole genome shotgun (WGS) entry which is preliminary data.</text>
</comment>
<comment type="similarity">
    <text evidence="1 6 7">Belongs to the ArsC family.</text>
</comment>
<dbReference type="InterPro" id="IPR006660">
    <property type="entry name" value="Arsenate_reductase-like"/>
</dbReference>
<evidence type="ECO:0000256" key="4">
    <source>
        <dbReference type="ARBA" id="ARBA00038969"/>
    </source>
</evidence>
<evidence type="ECO:0000256" key="6">
    <source>
        <dbReference type="PROSITE-ProRule" id="PRU01282"/>
    </source>
</evidence>
<dbReference type="OrthoDB" id="9790554at2"/>
<protein>
    <recommendedName>
        <fullName evidence="5 7">Arsenate reductase</fullName>
        <ecNumber evidence="4 7">1.20.4.1</ecNumber>
    </recommendedName>
</protein>
<dbReference type="GO" id="GO:0046685">
    <property type="term" value="P:response to arsenic-containing substance"/>
    <property type="evidence" value="ECO:0007669"/>
    <property type="project" value="UniProtKB-KW"/>
</dbReference>
<keyword evidence="9" id="KW-1185">Reference proteome</keyword>
<dbReference type="InterPro" id="IPR036249">
    <property type="entry name" value="Thioredoxin-like_sf"/>
</dbReference>
<dbReference type="NCBIfam" id="TIGR00014">
    <property type="entry name" value="arsC"/>
    <property type="match status" value="1"/>
</dbReference>